<evidence type="ECO:0000256" key="3">
    <source>
        <dbReference type="ARBA" id="ARBA00023163"/>
    </source>
</evidence>
<sequence>MSRVKVVDELCTLSLPAALLGERWTLLLLRQAFLGTRRFEDFQSAMDISRSVLTERLATFVDEGILRRVPYKDSRTRYEYRLTEKGLDLYPVLMALRKWGDKWMAPADGTSFDLHHKDCGGDVDVKVECTACGENLGARDVRVTRLR</sequence>
<dbReference type="Proteomes" id="UP000272729">
    <property type="component" value="Unassembled WGS sequence"/>
</dbReference>
<dbReference type="OrthoDB" id="5181972at2"/>
<keyword evidence="3" id="KW-0804">Transcription</keyword>
<dbReference type="SUPFAM" id="SSF46785">
    <property type="entry name" value="Winged helix' DNA-binding domain"/>
    <property type="match status" value="1"/>
</dbReference>
<gene>
    <name evidence="5" type="ORF">DFJ66_6730</name>
</gene>
<dbReference type="Pfam" id="PF01638">
    <property type="entry name" value="HxlR"/>
    <property type="match status" value="1"/>
</dbReference>
<name>A0A495XH59_9PSEU</name>
<dbReference type="InterPro" id="IPR036390">
    <property type="entry name" value="WH_DNA-bd_sf"/>
</dbReference>
<keyword evidence="6" id="KW-1185">Reference proteome</keyword>
<evidence type="ECO:0000259" key="4">
    <source>
        <dbReference type="PROSITE" id="PS51118"/>
    </source>
</evidence>
<dbReference type="AlphaFoldDB" id="A0A495XH59"/>
<protein>
    <submittedName>
        <fullName evidence="5">HxlR family transcriptional regulator</fullName>
    </submittedName>
</protein>
<accession>A0A495XH59</accession>
<evidence type="ECO:0000313" key="5">
    <source>
        <dbReference type="EMBL" id="RKT73397.1"/>
    </source>
</evidence>
<dbReference type="Gene3D" id="1.10.10.10">
    <property type="entry name" value="Winged helix-like DNA-binding domain superfamily/Winged helix DNA-binding domain"/>
    <property type="match status" value="1"/>
</dbReference>
<feature type="domain" description="HTH hxlR-type" evidence="4">
    <location>
        <begin position="11"/>
        <end position="108"/>
    </location>
</feature>
<comment type="caution">
    <text evidence="5">The sequence shown here is derived from an EMBL/GenBank/DDBJ whole genome shotgun (WGS) entry which is preliminary data.</text>
</comment>
<organism evidence="5 6">
    <name type="scientific">Saccharothrix variisporea</name>
    <dbReference type="NCBI Taxonomy" id="543527"/>
    <lineage>
        <taxon>Bacteria</taxon>
        <taxon>Bacillati</taxon>
        <taxon>Actinomycetota</taxon>
        <taxon>Actinomycetes</taxon>
        <taxon>Pseudonocardiales</taxon>
        <taxon>Pseudonocardiaceae</taxon>
        <taxon>Saccharothrix</taxon>
    </lineage>
</organism>
<keyword evidence="2" id="KW-0238">DNA-binding</keyword>
<dbReference type="EMBL" id="RBXR01000001">
    <property type="protein sequence ID" value="RKT73397.1"/>
    <property type="molecule type" value="Genomic_DNA"/>
</dbReference>
<dbReference type="InterPro" id="IPR002577">
    <property type="entry name" value="HTH_HxlR"/>
</dbReference>
<proteinExistence type="predicted"/>
<dbReference type="PANTHER" id="PTHR33204">
    <property type="entry name" value="TRANSCRIPTIONAL REGULATOR, MARR FAMILY"/>
    <property type="match status" value="1"/>
</dbReference>
<dbReference type="InterPro" id="IPR036388">
    <property type="entry name" value="WH-like_DNA-bd_sf"/>
</dbReference>
<evidence type="ECO:0000256" key="2">
    <source>
        <dbReference type="ARBA" id="ARBA00023125"/>
    </source>
</evidence>
<keyword evidence="1" id="KW-0805">Transcription regulation</keyword>
<dbReference type="RefSeq" id="WP_121227141.1">
    <property type="nucleotide sequence ID" value="NZ_JBIUBA010000014.1"/>
</dbReference>
<dbReference type="PROSITE" id="PS51118">
    <property type="entry name" value="HTH_HXLR"/>
    <property type="match status" value="1"/>
</dbReference>
<dbReference type="PANTHER" id="PTHR33204:SF36">
    <property type="entry name" value="TRANSCRIPTIONAL REGULATORY PROTEIN"/>
    <property type="match status" value="1"/>
</dbReference>
<evidence type="ECO:0000313" key="6">
    <source>
        <dbReference type="Proteomes" id="UP000272729"/>
    </source>
</evidence>
<reference evidence="5 6" key="1">
    <citation type="submission" date="2018-10" db="EMBL/GenBank/DDBJ databases">
        <title>Sequencing the genomes of 1000 actinobacteria strains.</title>
        <authorList>
            <person name="Klenk H.-P."/>
        </authorList>
    </citation>
    <scope>NUCLEOTIDE SEQUENCE [LARGE SCALE GENOMIC DNA]</scope>
    <source>
        <strain evidence="5 6">DSM 43911</strain>
    </source>
</reference>
<evidence type="ECO:0000256" key="1">
    <source>
        <dbReference type="ARBA" id="ARBA00023015"/>
    </source>
</evidence>
<dbReference type="GO" id="GO:0003677">
    <property type="term" value="F:DNA binding"/>
    <property type="evidence" value="ECO:0007669"/>
    <property type="project" value="UniProtKB-KW"/>
</dbReference>